<sequence length="427" mass="50023">MNRIANVAIHLYRSTSSRTSICAINYPINIKCVSNRHLSQSQSTREKLFRTDESDPTKHNDIHHGLFYRIPNEIASRLFILGGFDKEQQLMLKTFRETSIMVRKPALEIINYLRMTDFSRPPNRFVLYGRIGAGKTFTLNHILHYGFNQKFVLIYCPKPTDWIKFPQEYSVSPENAKRIDTPLDAAIWLQHFKAQNIDLLKDLNLSSFNNYTWSLREHTKIGDSLLSIVEHGINRIKHASDCMAVLLKELKYNSEKGNCRLMVIADKVNAFYESSDLRFPDRTYVTVDDITIARAFKKFFTQKWHNGVIVTSVDKKLVVPYRLLPIHGPKQVKPRLRTYKHWGPFDVDHLSDYPKDLLTDEGFHHFDPFVPIEVGRYSEKEILTCLDYYEDRKWLQRPESFTEEGREEIKFLSGCNPFHVYDFCSNI</sequence>
<dbReference type="PANTHER" id="PTHR12810">
    <property type="entry name" value="MITOCHONDRIAL 28S RIBOSOMAL PROTEIN S29"/>
    <property type="match status" value="1"/>
</dbReference>
<dbReference type="AlphaFoldDB" id="A0A9Q0M4Z5"/>
<keyword evidence="6" id="KW-0687">Ribonucleoprotein</keyword>
<evidence type="ECO:0000256" key="4">
    <source>
        <dbReference type="ARBA" id="ARBA00022980"/>
    </source>
</evidence>
<name>A0A9Q0M4Z5_BLOTA</name>
<evidence type="ECO:0000256" key="2">
    <source>
        <dbReference type="ARBA" id="ARBA00009863"/>
    </source>
</evidence>
<dbReference type="InterPro" id="IPR008092">
    <property type="entry name" value="Ribosomal_mS29_met"/>
</dbReference>
<evidence type="ECO:0000256" key="3">
    <source>
        <dbReference type="ARBA" id="ARBA00022946"/>
    </source>
</evidence>
<organism evidence="8 9">
    <name type="scientific">Blomia tropicalis</name>
    <name type="common">Mite</name>
    <dbReference type="NCBI Taxonomy" id="40697"/>
    <lineage>
        <taxon>Eukaryota</taxon>
        <taxon>Metazoa</taxon>
        <taxon>Ecdysozoa</taxon>
        <taxon>Arthropoda</taxon>
        <taxon>Chelicerata</taxon>
        <taxon>Arachnida</taxon>
        <taxon>Acari</taxon>
        <taxon>Acariformes</taxon>
        <taxon>Sarcoptiformes</taxon>
        <taxon>Astigmata</taxon>
        <taxon>Glycyphagoidea</taxon>
        <taxon>Echimyopodidae</taxon>
        <taxon>Blomia</taxon>
    </lineage>
</organism>
<comment type="caution">
    <text evidence="8">The sequence shown here is derived from an EMBL/GenBank/DDBJ whole genome shotgun (WGS) entry which is preliminary data.</text>
</comment>
<dbReference type="SUPFAM" id="SSF52540">
    <property type="entry name" value="P-loop containing nucleoside triphosphate hydrolases"/>
    <property type="match status" value="1"/>
</dbReference>
<evidence type="ECO:0000256" key="1">
    <source>
        <dbReference type="ARBA" id="ARBA00004173"/>
    </source>
</evidence>
<dbReference type="Proteomes" id="UP001142055">
    <property type="component" value="Chromosome 2"/>
</dbReference>
<evidence type="ECO:0000313" key="8">
    <source>
        <dbReference type="EMBL" id="KAJ6219034.1"/>
    </source>
</evidence>
<evidence type="ECO:0000256" key="7">
    <source>
        <dbReference type="ARBA" id="ARBA00035140"/>
    </source>
</evidence>
<accession>A0A9Q0M4Z5</accession>
<dbReference type="InterPro" id="IPR019368">
    <property type="entry name" value="Ribosomal_mS29"/>
</dbReference>
<dbReference type="PANTHER" id="PTHR12810:SF0">
    <property type="entry name" value="SMALL RIBOSOMAL SUBUNIT PROTEIN MS29"/>
    <property type="match status" value="1"/>
</dbReference>
<keyword evidence="9" id="KW-1185">Reference proteome</keyword>
<dbReference type="PRINTS" id="PR01716">
    <property type="entry name" value="DEATHASSOCP3"/>
</dbReference>
<keyword evidence="3" id="KW-0809">Transit peptide</keyword>
<proteinExistence type="inferred from homology"/>
<evidence type="ECO:0000256" key="6">
    <source>
        <dbReference type="ARBA" id="ARBA00023274"/>
    </source>
</evidence>
<dbReference type="GO" id="GO:0003735">
    <property type="term" value="F:structural constituent of ribosome"/>
    <property type="evidence" value="ECO:0007669"/>
    <property type="project" value="TreeGrafter"/>
</dbReference>
<gene>
    <name evidence="8" type="ORF">RDWZM_004846</name>
</gene>
<protein>
    <recommendedName>
        <fullName evidence="7">Small ribosomal subunit protein mS29</fullName>
    </recommendedName>
</protein>
<dbReference type="GO" id="GO:0005763">
    <property type="term" value="C:mitochondrial small ribosomal subunit"/>
    <property type="evidence" value="ECO:0007669"/>
    <property type="project" value="TreeGrafter"/>
</dbReference>
<dbReference type="InterPro" id="IPR027417">
    <property type="entry name" value="P-loop_NTPase"/>
</dbReference>
<dbReference type="EMBL" id="JAPWDV010000002">
    <property type="protein sequence ID" value="KAJ6219034.1"/>
    <property type="molecule type" value="Genomic_DNA"/>
</dbReference>
<dbReference type="Pfam" id="PF10236">
    <property type="entry name" value="DAP3"/>
    <property type="match status" value="1"/>
</dbReference>
<evidence type="ECO:0000256" key="5">
    <source>
        <dbReference type="ARBA" id="ARBA00023128"/>
    </source>
</evidence>
<dbReference type="OMA" id="DITNYDW"/>
<keyword evidence="4" id="KW-0689">Ribosomal protein</keyword>
<evidence type="ECO:0000313" key="9">
    <source>
        <dbReference type="Proteomes" id="UP001142055"/>
    </source>
</evidence>
<dbReference type="GO" id="GO:0006915">
    <property type="term" value="P:apoptotic process"/>
    <property type="evidence" value="ECO:0007669"/>
    <property type="project" value="InterPro"/>
</dbReference>
<comment type="similarity">
    <text evidence="2">Belongs to the mitochondrion-specific ribosomal protein mS29 family.</text>
</comment>
<keyword evidence="5" id="KW-0496">Mitochondrion</keyword>
<comment type="subcellular location">
    <subcellularLocation>
        <location evidence="1">Mitochondrion</location>
    </subcellularLocation>
</comment>
<reference evidence="8" key="1">
    <citation type="submission" date="2022-12" db="EMBL/GenBank/DDBJ databases">
        <title>Genome assemblies of Blomia tropicalis.</title>
        <authorList>
            <person name="Cui Y."/>
        </authorList>
    </citation>
    <scope>NUCLEOTIDE SEQUENCE</scope>
    <source>
        <tissue evidence="8">Adult mites</tissue>
    </source>
</reference>